<reference evidence="1" key="1">
    <citation type="submission" date="2022-06" db="EMBL/GenBank/DDBJ databases">
        <title>Genome public.</title>
        <authorList>
            <person name="Sun Q."/>
        </authorList>
    </citation>
    <scope>NUCLEOTIDE SEQUENCE</scope>
    <source>
        <strain evidence="1">CWNU-1</strain>
    </source>
</reference>
<accession>A0ABT0UWM5</accession>
<dbReference type="EMBL" id="JAMQAW010000032">
    <property type="protein sequence ID" value="MCM2391748.1"/>
    <property type="molecule type" value="Genomic_DNA"/>
</dbReference>
<organism evidence="1 2">
    <name type="scientific">Streptomyces albipurpureus</name>
    <dbReference type="NCBI Taxonomy" id="2897419"/>
    <lineage>
        <taxon>Bacteria</taxon>
        <taxon>Bacillati</taxon>
        <taxon>Actinomycetota</taxon>
        <taxon>Actinomycetes</taxon>
        <taxon>Kitasatosporales</taxon>
        <taxon>Streptomycetaceae</taxon>
        <taxon>Streptomyces</taxon>
    </lineage>
</organism>
<gene>
    <name evidence="1" type="ORF">NBG84_26265</name>
</gene>
<comment type="caution">
    <text evidence="1">The sequence shown here is derived from an EMBL/GenBank/DDBJ whole genome shotgun (WGS) entry which is preliminary data.</text>
</comment>
<evidence type="ECO:0000313" key="2">
    <source>
        <dbReference type="Proteomes" id="UP001431429"/>
    </source>
</evidence>
<keyword evidence="2" id="KW-1185">Reference proteome</keyword>
<dbReference type="Proteomes" id="UP001431429">
    <property type="component" value="Unassembled WGS sequence"/>
</dbReference>
<sequence>MRAYFKPRKVHPICLYLTADEPEQLLRLVGRDPGLIKRNTLRDIIPRIVGRAVEEMKGSVND</sequence>
<protein>
    <submittedName>
        <fullName evidence="1">Uncharacterized protein</fullName>
    </submittedName>
</protein>
<proteinExistence type="predicted"/>
<name>A0ABT0UWM5_9ACTN</name>
<dbReference type="RefSeq" id="WP_250922074.1">
    <property type="nucleotide sequence ID" value="NZ_JAMQAW010000032.1"/>
</dbReference>
<evidence type="ECO:0000313" key="1">
    <source>
        <dbReference type="EMBL" id="MCM2391748.1"/>
    </source>
</evidence>